<reference evidence="3 4" key="1">
    <citation type="submission" date="2017-12" db="EMBL/GenBank/DDBJ databases">
        <title>Sequencing the genomes of 1000 Actinobacteria strains.</title>
        <authorList>
            <person name="Klenk H.-P."/>
        </authorList>
    </citation>
    <scope>NUCLEOTIDE SEQUENCE [LARGE SCALE GENOMIC DNA]</scope>
    <source>
        <strain evidence="3 4">DSM 12806</strain>
    </source>
</reference>
<dbReference type="PANTHER" id="PTHR30466:SF1">
    <property type="entry name" value="FMN REDUCTASE (NADH) RUTF"/>
    <property type="match status" value="1"/>
</dbReference>
<gene>
    <name evidence="3" type="ORF">ATL31_0999</name>
</gene>
<dbReference type="SUPFAM" id="SSF50475">
    <property type="entry name" value="FMN-binding split barrel"/>
    <property type="match status" value="1"/>
</dbReference>
<comment type="caution">
    <text evidence="3">The sequence shown here is derived from an EMBL/GenBank/DDBJ whole genome shotgun (WGS) entry which is preliminary data.</text>
</comment>
<proteinExistence type="predicted"/>
<evidence type="ECO:0000259" key="2">
    <source>
        <dbReference type="SMART" id="SM00903"/>
    </source>
</evidence>
<keyword evidence="4" id="KW-1185">Reference proteome</keyword>
<dbReference type="PANTHER" id="PTHR30466">
    <property type="entry name" value="FLAVIN REDUCTASE"/>
    <property type="match status" value="1"/>
</dbReference>
<dbReference type="GO" id="GO:0010181">
    <property type="term" value="F:FMN binding"/>
    <property type="evidence" value="ECO:0007669"/>
    <property type="project" value="InterPro"/>
</dbReference>
<dbReference type="GO" id="GO:0042602">
    <property type="term" value="F:riboflavin reductase (NADPH) activity"/>
    <property type="evidence" value="ECO:0007669"/>
    <property type="project" value="TreeGrafter"/>
</dbReference>
<dbReference type="Pfam" id="PF01613">
    <property type="entry name" value="Flavin_Reduct"/>
    <property type="match status" value="1"/>
</dbReference>
<accession>A0A2N3YH74</accession>
<dbReference type="AlphaFoldDB" id="A0A2N3YH74"/>
<dbReference type="InterPro" id="IPR002563">
    <property type="entry name" value="Flavin_Rdtase-like_dom"/>
</dbReference>
<evidence type="ECO:0000313" key="3">
    <source>
        <dbReference type="EMBL" id="PKW26193.1"/>
    </source>
</evidence>
<dbReference type="InterPro" id="IPR012349">
    <property type="entry name" value="Split_barrel_FMN-bd"/>
</dbReference>
<dbReference type="RefSeq" id="WP_245861944.1">
    <property type="nucleotide sequence ID" value="NZ_PJNE01000001.1"/>
</dbReference>
<dbReference type="InterPro" id="IPR050268">
    <property type="entry name" value="NADH-dep_flavin_reductase"/>
</dbReference>
<sequence>MTDSDPALDPSLFRQAMGRLVQGVSVLTTRYEGHDHAMTADTVTSVSLEPLLVLACVETESRWHDAVLECGVWGVSVLSADQRALSEWFATRGRPLHGQLDRTPFHRGARTGVALLDGAMTHLEVRTTSTLEAGDHVIVVGEVLGLGLPDTVGPALVHYRGRYGSIE</sequence>
<feature type="domain" description="Flavin reductase like" evidence="2">
    <location>
        <begin position="17"/>
        <end position="165"/>
    </location>
</feature>
<dbReference type="EMBL" id="PJNE01000001">
    <property type="protein sequence ID" value="PKW26193.1"/>
    <property type="molecule type" value="Genomic_DNA"/>
</dbReference>
<evidence type="ECO:0000313" key="4">
    <source>
        <dbReference type="Proteomes" id="UP000233781"/>
    </source>
</evidence>
<dbReference type="Gene3D" id="2.30.110.10">
    <property type="entry name" value="Electron Transport, Fmn-binding Protein, Chain A"/>
    <property type="match status" value="1"/>
</dbReference>
<organism evidence="3 4">
    <name type="scientific">Phycicoccus duodecadis</name>
    <dbReference type="NCBI Taxonomy" id="173053"/>
    <lineage>
        <taxon>Bacteria</taxon>
        <taxon>Bacillati</taxon>
        <taxon>Actinomycetota</taxon>
        <taxon>Actinomycetes</taxon>
        <taxon>Micrococcales</taxon>
        <taxon>Intrasporangiaceae</taxon>
        <taxon>Phycicoccus</taxon>
    </lineage>
</organism>
<protein>
    <submittedName>
        <fullName evidence="3">Flavin reductase (DIM6/NTAB) family NADH-FMN oxidoreductase RutF</fullName>
    </submittedName>
</protein>
<name>A0A2N3YH74_9MICO</name>
<dbReference type="Proteomes" id="UP000233781">
    <property type="component" value="Unassembled WGS sequence"/>
</dbReference>
<dbReference type="SMART" id="SM00903">
    <property type="entry name" value="Flavin_Reduct"/>
    <property type="match status" value="1"/>
</dbReference>
<keyword evidence="1" id="KW-0560">Oxidoreductase</keyword>
<evidence type="ECO:0000256" key="1">
    <source>
        <dbReference type="ARBA" id="ARBA00023002"/>
    </source>
</evidence>